<dbReference type="Proteomes" id="UP000233837">
    <property type="component" value="Unassembled WGS sequence"/>
</dbReference>
<protein>
    <submittedName>
        <fullName evidence="1">Uncharacterized protein</fullName>
    </submittedName>
</protein>
<organism evidence="1 2">
    <name type="scientific">Dendrobium catenatum</name>
    <dbReference type="NCBI Taxonomy" id="906689"/>
    <lineage>
        <taxon>Eukaryota</taxon>
        <taxon>Viridiplantae</taxon>
        <taxon>Streptophyta</taxon>
        <taxon>Embryophyta</taxon>
        <taxon>Tracheophyta</taxon>
        <taxon>Spermatophyta</taxon>
        <taxon>Magnoliopsida</taxon>
        <taxon>Liliopsida</taxon>
        <taxon>Asparagales</taxon>
        <taxon>Orchidaceae</taxon>
        <taxon>Epidendroideae</taxon>
        <taxon>Malaxideae</taxon>
        <taxon>Dendrobiinae</taxon>
        <taxon>Dendrobium</taxon>
    </lineage>
</organism>
<gene>
    <name evidence="1" type="ORF">MA16_Dca019672</name>
</gene>
<dbReference type="EMBL" id="KZ502231">
    <property type="protein sequence ID" value="PKU81674.1"/>
    <property type="molecule type" value="Genomic_DNA"/>
</dbReference>
<evidence type="ECO:0000313" key="2">
    <source>
        <dbReference type="Proteomes" id="UP000233837"/>
    </source>
</evidence>
<evidence type="ECO:0000313" key="1">
    <source>
        <dbReference type="EMBL" id="PKU81674.1"/>
    </source>
</evidence>
<accession>A0A2I0X179</accession>
<reference evidence="1 2" key="2">
    <citation type="journal article" date="2017" name="Nature">
        <title>The Apostasia genome and the evolution of orchids.</title>
        <authorList>
            <person name="Zhang G.Q."/>
            <person name="Liu K.W."/>
            <person name="Li Z."/>
            <person name="Lohaus R."/>
            <person name="Hsiao Y.Y."/>
            <person name="Niu S.C."/>
            <person name="Wang J.Y."/>
            <person name="Lin Y.C."/>
            <person name="Xu Q."/>
            <person name="Chen L.J."/>
            <person name="Yoshida K."/>
            <person name="Fujiwara S."/>
            <person name="Wang Z.W."/>
            <person name="Zhang Y.Q."/>
            <person name="Mitsuda N."/>
            <person name="Wang M."/>
            <person name="Liu G.H."/>
            <person name="Pecoraro L."/>
            <person name="Huang H.X."/>
            <person name="Xiao X.J."/>
            <person name="Lin M."/>
            <person name="Wu X.Y."/>
            <person name="Wu W.L."/>
            <person name="Chen Y.Y."/>
            <person name="Chang S.B."/>
            <person name="Sakamoto S."/>
            <person name="Ohme-Takagi M."/>
            <person name="Yagi M."/>
            <person name="Zeng S.J."/>
            <person name="Shen C.Y."/>
            <person name="Yeh C.M."/>
            <person name="Luo Y.B."/>
            <person name="Tsai W.C."/>
            <person name="Van de Peer Y."/>
            <person name="Liu Z.J."/>
        </authorList>
    </citation>
    <scope>NUCLEOTIDE SEQUENCE [LARGE SCALE GENOMIC DNA]</scope>
    <source>
        <tissue evidence="1">The whole plant</tissue>
    </source>
</reference>
<sequence length="65" mass="7652">MFEPFDEANKLIEEMATNNFQWPADRLNPKKVVEIYKYDALIILTLQVVTISKKLNNLKIKNRIS</sequence>
<reference evidence="1 2" key="1">
    <citation type="journal article" date="2016" name="Sci. Rep.">
        <title>The Dendrobium catenatum Lindl. genome sequence provides insights into polysaccharide synthase, floral development and adaptive evolution.</title>
        <authorList>
            <person name="Zhang G.Q."/>
            <person name="Xu Q."/>
            <person name="Bian C."/>
            <person name="Tsai W.C."/>
            <person name="Yeh C.M."/>
            <person name="Liu K.W."/>
            <person name="Yoshida K."/>
            <person name="Zhang L.S."/>
            <person name="Chang S.B."/>
            <person name="Chen F."/>
            <person name="Shi Y."/>
            <person name="Su Y.Y."/>
            <person name="Zhang Y.Q."/>
            <person name="Chen L.J."/>
            <person name="Yin Y."/>
            <person name="Lin M."/>
            <person name="Huang H."/>
            <person name="Deng H."/>
            <person name="Wang Z.W."/>
            <person name="Zhu S.L."/>
            <person name="Zhao X."/>
            <person name="Deng C."/>
            <person name="Niu S.C."/>
            <person name="Huang J."/>
            <person name="Wang M."/>
            <person name="Liu G.H."/>
            <person name="Yang H.J."/>
            <person name="Xiao X.J."/>
            <person name="Hsiao Y.Y."/>
            <person name="Wu W.L."/>
            <person name="Chen Y.Y."/>
            <person name="Mitsuda N."/>
            <person name="Ohme-Takagi M."/>
            <person name="Luo Y.B."/>
            <person name="Van de Peer Y."/>
            <person name="Liu Z.J."/>
        </authorList>
    </citation>
    <scope>NUCLEOTIDE SEQUENCE [LARGE SCALE GENOMIC DNA]</scope>
    <source>
        <tissue evidence="1">The whole plant</tissue>
    </source>
</reference>
<dbReference type="AlphaFoldDB" id="A0A2I0X179"/>
<keyword evidence="2" id="KW-1185">Reference proteome</keyword>
<proteinExistence type="predicted"/>
<name>A0A2I0X179_9ASPA</name>